<dbReference type="Proteomes" id="UP001497444">
    <property type="component" value="Unassembled WGS sequence"/>
</dbReference>
<feature type="compositionally biased region" description="Pro residues" evidence="8">
    <location>
        <begin position="157"/>
        <end position="169"/>
    </location>
</feature>
<gene>
    <name evidence="9" type="ORF">CSSPJE1EN1_LOCUS27866</name>
</gene>
<evidence type="ECO:0000313" key="9">
    <source>
        <dbReference type="EMBL" id="CAK9252488.1"/>
    </source>
</evidence>
<feature type="compositionally biased region" description="Polar residues" evidence="8">
    <location>
        <begin position="172"/>
        <end position="181"/>
    </location>
</feature>
<protein>
    <recommendedName>
        <fullName evidence="11">MICOS complex subunit MIC60</fullName>
    </recommendedName>
</protein>
<evidence type="ECO:0000313" key="10">
    <source>
        <dbReference type="Proteomes" id="UP001497444"/>
    </source>
</evidence>
<evidence type="ECO:0000256" key="6">
    <source>
        <dbReference type="ARBA" id="ARBA00023128"/>
    </source>
</evidence>
<keyword evidence="3" id="KW-0812">Transmembrane</keyword>
<evidence type="ECO:0000256" key="1">
    <source>
        <dbReference type="ARBA" id="ARBA00004273"/>
    </source>
</evidence>
<evidence type="ECO:0008006" key="11">
    <source>
        <dbReference type="Google" id="ProtNLM"/>
    </source>
</evidence>
<comment type="similarity">
    <text evidence="2">Belongs to the MICOS complex subunit Mic60 family.</text>
</comment>
<comment type="subcellular location">
    <subcellularLocation>
        <location evidence="1">Mitochondrion inner membrane</location>
    </subcellularLocation>
</comment>
<dbReference type="PANTHER" id="PTHR15415:SF7">
    <property type="entry name" value="MICOS COMPLEX SUBUNIT MIC60"/>
    <property type="match status" value="1"/>
</dbReference>
<feature type="region of interest" description="Disordered" evidence="8">
    <location>
        <begin position="117"/>
        <end position="214"/>
    </location>
</feature>
<reference evidence="9" key="1">
    <citation type="submission" date="2024-02" db="EMBL/GenBank/DDBJ databases">
        <authorList>
            <consortium name="ELIXIR-Norway"/>
            <consortium name="Elixir Norway"/>
        </authorList>
    </citation>
    <scope>NUCLEOTIDE SEQUENCE</scope>
</reference>
<dbReference type="EMBL" id="CAXAQS010000638">
    <property type="protein sequence ID" value="CAK9252488.1"/>
    <property type="molecule type" value="Genomic_DNA"/>
</dbReference>
<proteinExistence type="inferred from homology"/>
<keyword evidence="4" id="KW-0999">Mitochondrion inner membrane</keyword>
<name>A0ABP0VDJ3_9BRYO</name>
<evidence type="ECO:0000256" key="7">
    <source>
        <dbReference type="ARBA" id="ARBA00023136"/>
    </source>
</evidence>
<evidence type="ECO:0000256" key="4">
    <source>
        <dbReference type="ARBA" id="ARBA00022792"/>
    </source>
</evidence>
<dbReference type="PANTHER" id="PTHR15415">
    <property type="entry name" value="MITOFILIN"/>
    <property type="match status" value="1"/>
</dbReference>
<keyword evidence="7" id="KW-0472">Membrane</keyword>
<feature type="compositionally biased region" description="Pro residues" evidence="8">
    <location>
        <begin position="126"/>
        <end position="143"/>
    </location>
</feature>
<comment type="caution">
    <text evidence="9">The sequence shown here is derived from an EMBL/GenBank/DDBJ whole genome shotgun (WGS) entry which is preliminary data.</text>
</comment>
<keyword evidence="10" id="KW-1185">Reference proteome</keyword>
<dbReference type="InterPro" id="IPR019133">
    <property type="entry name" value="MIC60"/>
</dbReference>
<sequence>MLKLRNLRGKNLVIRVLSTSFKSTPSSLWSPIVRGAVIGGTIITVPTLVISILMAQDQKIDEKVADFVPLLAPHLRKIGESIPENTRSILHAKKDLKIEEQLKLQIDETKVAEEPTANDITVVLPPSTPALPSPIATPEPPQESPQLEYHPEWHESLPPPPPPTVPAPVIPSTETSSATTKSVEVLEPPPLSPSLSDPVSSHSSPLSTASTATPHNVVLPSVEAEAAIKRIQTEAHLTALETQTQQSIALRKEIEQILLSDLHLLSPDQLKVRITQLASELFERTKWEGIRLHQSLKQIESDLSSKYLELIKHQRSELELEMKTKLTEQSLALHQEYTAKINQLSDMYETKLSNATSELDAAHKQSLKEALDHQSLVLKEEFTIDLNNTVAQLKNDFIQQQLTLQQDLEKLHAQLKAFDSVVNSIDESTQKSTATHQESAALLAFEAALSTPSKSIKSEWDAVTQYAQNNPLLQAILRSIPKEIQDDVTPPSLQEIRYRYRIVRKEIRREALCPPNMKGFIGSAVGTVLALATPAPEGYLEGDGLEEVLARVNYYVEKGNLLAALREAKTIDGYPATLAQDWIKLVEHRLIVEQAVKVMKANNLLTHKSIAL</sequence>
<keyword evidence="6" id="KW-0496">Mitochondrion</keyword>
<accession>A0ABP0VDJ3</accession>
<evidence type="ECO:0000256" key="2">
    <source>
        <dbReference type="ARBA" id="ARBA00010877"/>
    </source>
</evidence>
<feature type="compositionally biased region" description="Low complexity" evidence="8">
    <location>
        <begin position="193"/>
        <end position="214"/>
    </location>
</feature>
<organism evidence="9 10">
    <name type="scientific">Sphagnum jensenii</name>
    <dbReference type="NCBI Taxonomy" id="128206"/>
    <lineage>
        <taxon>Eukaryota</taxon>
        <taxon>Viridiplantae</taxon>
        <taxon>Streptophyta</taxon>
        <taxon>Embryophyta</taxon>
        <taxon>Bryophyta</taxon>
        <taxon>Sphagnophytina</taxon>
        <taxon>Sphagnopsida</taxon>
        <taxon>Sphagnales</taxon>
        <taxon>Sphagnaceae</taxon>
        <taxon>Sphagnum</taxon>
    </lineage>
</organism>
<dbReference type="Pfam" id="PF09731">
    <property type="entry name" value="Mitofilin"/>
    <property type="match status" value="1"/>
</dbReference>
<evidence type="ECO:0000256" key="5">
    <source>
        <dbReference type="ARBA" id="ARBA00022989"/>
    </source>
</evidence>
<evidence type="ECO:0000256" key="3">
    <source>
        <dbReference type="ARBA" id="ARBA00022692"/>
    </source>
</evidence>
<keyword evidence="5" id="KW-1133">Transmembrane helix</keyword>
<evidence type="ECO:0000256" key="8">
    <source>
        <dbReference type="SAM" id="MobiDB-lite"/>
    </source>
</evidence>